<evidence type="ECO:0000313" key="2">
    <source>
        <dbReference type="EMBL" id="TPG17357.1"/>
    </source>
</evidence>
<evidence type="ECO:0000256" key="1">
    <source>
        <dbReference type="SAM" id="Phobius"/>
    </source>
</evidence>
<dbReference type="AlphaFoldDB" id="A0A502CVT2"/>
<keyword evidence="3" id="KW-1185">Reference proteome</keyword>
<keyword evidence="1" id="KW-0812">Transmembrane</keyword>
<accession>A0A502CVT2</accession>
<reference evidence="2 3" key="1">
    <citation type="journal article" date="2019" name="Environ. Microbiol.">
        <title>Species interactions and distinct microbial communities in high Arctic permafrost affected cryosols are associated with the CH4 and CO2 gas fluxes.</title>
        <authorList>
            <person name="Altshuler I."/>
            <person name="Hamel J."/>
            <person name="Turney S."/>
            <person name="Magnuson E."/>
            <person name="Levesque R."/>
            <person name="Greer C."/>
            <person name="Whyte L.G."/>
        </authorList>
    </citation>
    <scope>NUCLEOTIDE SEQUENCE [LARGE SCALE GENOMIC DNA]</scope>
    <source>
        <strain evidence="2 3">S9.3A</strain>
    </source>
</reference>
<dbReference type="EMBL" id="RCZM01000003">
    <property type="protein sequence ID" value="TPG17357.1"/>
    <property type="molecule type" value="Genomic_DNA"/>
</dbReference>
<dbReference type="Proteomes" id="UP000317722">
    <property type="component" value="Unassembled WGS sequence"/>
</dbReference>
<evidence type="ECO:0000313" key="3">
    <source>
        <dbReference type="Proteomes" id="UP000317722"/>
    </source>
</evidence>
<keyword evidence="1" id="KW-1133">Transmembrane helix</keyword>
<organism evidence="2 3">
    <name type="scientific">Pedococcus bigeumensis</name>
    <dbReference type="NCBI Taxonomy" id="433644"/>
    <lineage>
        <taxon>Bacteria</taxon>
        <taxon>Bacillati</taxon>
        <taxon>Actinomycetota</taxon>
        <taxon>Actinomycetes</taxon>
        <taxon>Micrococcales</taxon>
        <taxon>Intrasporangiaceae</taxon>
        <taxon>Pedococcus</taxon>
    </lineage>
</organism>
<sequence length="60" mass="6791">MFCGAQVTFQVSKALWGDMDSVDVALFALFLTAMVLVVSRAVRQERTRRRELPGRQMETA</sequence>
<feature type="transmembrane region" description="Helical" evidence="1">
    <location>
        <begin position="24"/>
        <end position="42"/>
    </location>
</feature>
<name>A0A502CVT2_9MICO</name>
<keyword evidence="1" id="KW-0472">Membrane</keyword>
<proteinExistence type="predicted"/>
<gene>
    <name evidence="2" type="ORF">EAH86_11525</name>
</gene>
<comment type="caution">
    <text evidence="2">The sequence shown here is derived from an EMBL/GenBank/DDBJ whole genome shotgun (WGS) entry which is preliminary data.</text>
</comment>
<protein>
    <submittedName>
        <fullName evidence="2">Uncharacterized protein</fullName>
    </submittedName>
</protein>